<name>A0ACB9REG8_9MYRT</name>
<dbReference type="EMBL" id="CM042883">
    <property type="protein sequence ID" value="KAI4377274.1"/>
    <property type="molecule type" value="Genomic_DNA"/>
</dbReference>
<keyword evidence="2" id="KW-1185">Reference proteome</keyword>
<protein>
    <submittedName>
        <fullName evidence="1">Uncharacterized protein</fullName>
    </submittedName>
</protein>
<evidence type="ECO:0000313" key="2">
    <source>
        <dbReference type="Proteomes" id="UP001057402"/>
    </source>
</evidence>
<organism evidence="1 2">
    <name type="scientific">Melastoma candidum</name>
    <dbReference type="NCBI Taxonomy" id="119954"/>
    <lineage>
        <taxon>Eukaryota</taxon>
        <taxon>Viridiplantae</taxon>
        <taxon>Streptophyta</taxon>
        <taxon>Embryophyta</taxon>
        <taxon>Tracheophyta</taxon>
        <taxon>Spermatophyta</taxon>
        <taxon>Magnoliopsida</taxon>
        <taxon>eudicotyledons</taxon>
        <taxon>Gunneridae</taxon>
        <taxon>Pentapetalae</taxon>
        <taxon>rosids</taxon>
        <taxon>malvids</taxon>
        <taxon>Myrtales</taxon>
        <taxon>Melastomataceae</taxon>
        <taxon>Melastomatoideae</taxon>
        <taxon>Melastomateae</taxon>
        <taxon>Melastoma</taxon>
    </lineage>
</organism>
<evidence type="ECO:0000313" key="1">
    <source>
        <dbReference type="EMBL" id="KAI4377274.1"/>
    </source>
</evidence>
<proteinExistence type="predicted"/>
<comment type="caution">
    <text evidence="1">The sequence shown here is derived from an EMBL/GenBank/DDBJ whole genome shotgun (WGS) entry which is preliminary data.</text>
</comment>
<sequence length="874" mass="97943">MQLGDSTVLTLRTGGNRGTSPRFLTPSSAALAFGSLNSDLPVLLTRSDLAPSLSFGALVYMVGHCSCRGRVGRVALSTQEKGDSRFESQERVWYTRNQLLELREIVELHEKIVYLKKEIEAELFGEDHTWIHWENSPRRRYSETDNRDWRDCAAQVPAFGDSRSWEKIRESRDFGGRQDQLNSQFTGMQISSQQSGPTPALLKAEKAVLEPTFCPMYALLCSDLNDKLPPFPSEEPDGKAITFKRVLPNNCQEAFEGADKFRAEVTQMISPELELERRDKERPVKLRTLGNIRLIGELLKQKMGVVGENSICPAEENVEAICQFFETIGKQLDEGPKSKRINDIYFSRAKDLTNNLELAPRLRFMVKDVIDLRANNWVPRREEIKTKTITEIHSEVEKNLGLCPGAMVSIRNSCAVVSGAPGSTSPVDFPGNRPGAGGMMPGMPGPRKMPGMPRMDNNDHWEFPRTKYMPRGNGSGIQPSSRVPSPAVGRSPSLNPRLLPQGAGGLLSGRTSAFLQGSHTSAAAEFPPEVAHAPVRPEPAAEKPTIMAVKSITTAGKPNPVDLKRKTVSLLEEYFTMRILVEASQCVEELNAPHYHPEVVKEAVSLSLEKSPPFVEPVGKLIEHLFPKEVISSQDICTGCLLYASGLDDLGIDLRKALQTLAASLLLLLREDVEPREEIFKLRSEVEAELFDEELVRGRGEVDVTNQLQNRFSEPDNRDWRDRPAQVSPTGEERSWTRIRENGDFNGRFDARQQEAWQFNHPNRVTSQFARAQISSNQVRQMNAPELELERREKERMVKLRTLGNIRLIGELLKRKMVPEKLVHHIVQELLGPENNIGPAEENVEAICQFFNTIGKQLDESLKSRLMMICSSAG</sequence>
<gene>
    <name evidence="1" type="ORF">MLD38_014934</name>
</gene>
<dbReference type="Proteomes" id="UP001057402">
    <property type="component" value="Chromosome 4"/>
</dbReference>
<accession>A0ACB9REG8</accession>
<reference evidence="2" key="1">
    <citation type="journal article" date="2023" name="Front. Plant Sci.">
        <title>Chromosomal-level genome assembly of Melastoma candidum provides insights into trichome evolution.</title>
        <authorList>
            <person name="Zhong Y."/>
            <person name="Wu W."/>
            <person name="Sun C."/>
            <person name="Zou P."/>
            <person name="Liu Y."/>
            <person name="Dai S."/>
            <person name="Zhou R."/>
        </authorList>
    </citation>
    <scope>NUCLEOTIDE SEQUENCE [LARGE SCALE GENOMIC DNA]</scope>
</reference>